<feature type="transmembrane region" description="Helical" evidence="1">
    <location>
        <begin position="175"/>
        <end position="196"/>
    </location>
</feature>
<reference evidence="2 3" key="1">
    <citation type="submission" date="2019-03" db="EMBL/GenBank/DDBJ databases">
        <title>Complete genome sequence of Paenisporosarcina antarctica CGMCC 1.6503T.</title>
        <authorList>
            <person name="Rong J.-C."/>
            <person name="Chi N.-Y."/>
            <person name="Zhang Q.-F."/>
        </authorList>
    </citation>
    <scope>NUCLEOTIDE SEQUENCE [LARGE SCALE GENOMIC DNA]</scope>
    <source>
        <strain evidence="2 3">CGMCC 1.6503</strain>
    </source>
</reference>
<feature type="transmembrane region" description="Helical" evidence="1">
    <location>
        <begin position="208"/>
        <end position="227"/>
    </location>
</feature>
<evidence type="ECO:0000256" key="1">
    <source>
        <dbReference type="SAM" id="Phobius"/>
    </source>
</evidence>
<dbReference type="RefSeq" id="WP_134209906.1">
    <property type="nucleotide sequence ID" value="NZ_CP038015.1"/>
</dbReference>
<evidence type="ECO:0000313" key="3">
    <source>
        <dbReference type="Proteomes" id="UP000294292"/>
    </source>
</evidence>
<feature type="transmembrane region" description="Helical" evidence="1">
    <location>
        <begin position="261"/>
        <end position="279"/>
    </location>
</feature>
<dbReference type="KEGG" id="panc:E2636_08985"/>
<evidence type="ECO:0008006" key="4">
    <source>
        <dbReference type="Google" id="ProtNLM"/>
    </source>
</evidence>
<feature type="transmembrane region" description="Helical" evidence="1">
    <location>
        <begin position="32"/>
        <end position="51"/>
    </location>
</feature>
<feature type="transmembrane region" description="Helical" evidence="1">
    <location>
        <begin position="409"/>
        <end position="436"/>
    </location>
</feature>
<organism evidence="2 3">
    <name type="scientific">Paenisporosarcina antarctica</name>
    <dbReference type="NCBI Taxonomy" id="417367"/>
    <lineage>
        <taxon>Bacteria</taxon>
        <taxon>Bacillati</taxon>
        <taxon>Bacillota</taxon>
        <taxon>Bacilli</taxon>
        <taxon>Bacillales</taxon>
        <taxon>Caryophanaceae</taxon>
        <taxon>Paenisporosarcina</taxon>
    </lineage>
</organism>
<feature type="transmembrane region" description="Helical" evidence="1">
    <location>
        <begin position="286"/>
        <end position="304"/>
    </location>
</feature>
<feature type="transmembrane region" description="Helical" evidence="1">
    <location>
        <begin position="330"/>
        <end position="353"/>
    </location>
</feature>
<name>A0A4P6ZXV8_9BACL</name>
<feature type="transmembrane region" description="Helical" evidence="1">
    <location>
        <begin position="91"/>
        <end position="107"/>
    </location>
</feature>
<dbReference type="AlphaFoldDB" id="A0A4P6ZXV8"/>
<accession>A0A4P6ZXV8</accession>
<feature type="transmembrane region" description="Helical" evidence="1">
    <location>
        <begin position="7"/>
        <end position="26"/>
    </location>
</feature>
<sequence>MKLFAARGFTFSVSFYALLHFITYFYDDAVFFVFLISVFGILTLIFAYWLLPVKNFQLQLFLIIMSLLVLFFTSESMWNDLIEGLTQMRDLIGLLLIVPMISWVLKEEPYIEEIMSFFHNLLNRSQRFYFGLMAMTQVISHFLLFGSVPMMYRFIDSFLSEHKDEAWENFKGTAILRGFALSTMWVISIPSFIFAVEALGATLWKSMLLGFIFAFAGTLLAVAFSYFKEKDYHANFTTILQLEIDKAVKNSRNRGYWNRDVAEFFFLFVSLFGTIFLVHEISKLEFLLVIPMVILVWTCLYFLIKRRKKSFLTNNTFYLSQGIAKQAQQFSILLAAGLLIYSLNQTTVGLYVIGGMNFLTDIVPVINILFLIPFIVIFLGFIGLGPLPVIVLVAGILNGVELPYPPELIVLAITSGSVISIILSPFVMPVIILSSVNGLSGIKNGLRFNLKFAIAFYFLVQVFIQTIVLL</sequence>
<feature type="transmembrane region" description="Helical" evidence="1">
    <location>
        <begin position="365"/>
        <end position="397"/>
    </location>
</feature>
<dbReference type="Proteomes" id="UP000294292">
    <property type="component" value="Chromosome"/>
</dbReference>
<proteinExistence type="predicted"/>
<keyword evidence="1" id="KW-0472">Membrane</keyword>
<evidence type="ECO:0000313" key="2">
    <source>
        <dbReference type="EMBL" id="QBP41262.1"/>
    </source>
</evidence>
<keyword evidence="1" id="KW-0812">Transmembrane</keyword>
<dbReference type="OrthoDB" id="2813114at2"/>
<keyword evidence="3" id="KW-1185">Reference proteome</keyword>
<dbReference type="EMBL" id="CP038015">
    <property type="protein sequence ID" value="QBP41262.1"/>
    <property type="molecule type" value="Genomic_DNA"/>
</dbReference>
<protein>
    <recommendedName>
        <fullName evidence="4">Permease</fullName>
    </recommendedName>
</protein>
<feature type="transmembrane region" description="Helical" evidence="1">
    <location>
        <begin position="58"/>
        <end position="79"/>
    </location>
</feature>
<feature type="transmembrane region" description="Helical" evidence="1">
    <location>
        <begin position="448"/>
        <end position="468"/>
    </location>
</feature>
<feature type="transmembrane region" description="Helical" evidence="1">
    <location>
        <begin position="128"/>
        <end position="155"/>
    </location>
</feature>
<gene>
    <name evidence="2" type="ORF">E2636_08985</name>
</gene>
<keyword evidence="1" id="KW-1133">Transmembrane helix</keyword>